<gene>
    <name evidence="1" type="ORF">B0T11DRAFT_329350</name>
</gene>
<accession>A0A8K0TIY8</accession>
<comment type="caution">
    <text evidence="1">The sequence shown here is derived from an EMBL/GenBank/DDBJ whole genome shotgun (WGS) entry which is preliminary data.</text>
</comment>
<dbReference type="OrthoDB" id="5212373at2759"/>
<name>A0A8K0TIY8_9PEZI</name>
<dbReference type="EMBL" id="JAGPXD010000003">
    <property type="protein sequence ID" value="KAH7363370.1"/>
    <property type="molecule type" value="Genomic_DNA"/>
</dbReference>
<sequence>MASSLTGARWTEFPSFSRSIGHTNVPADAVDHLLGRDLAAAAPPAHFSRVLYIPRHDRRVAHLPLYDVSAAYARAVGTAPMGSSKYRVNLALMPRPNGEGGDVVSHLLTVHGGARGVLERRGGAPAETVIALPGSGSGTFTIDAGRHQRSIVSASFPLADQRTPGGTIRFPYFDVNIRGREQWQWQIRPYEHGSLRYTLVRSGDDLEPFVVAVYHHVGVSINLPADYSEGVLLLPEEGSETEAELAVASLLGLLWQLRDMHVKKRSLKTLFKRRV</sequence>
<evidence type="ECO:0000313" key="2">
    <source>
        <dbReference type="Proteomes" id="UP000813385"/>
    </source>
</evidence>
<evidence type="ECO:0000313" key="1">
    <source>
        <dbReference type="EMBL" id="KAH7363370.1"/>
    </source>
</evidence>
<reference evidence="1" key="1">
    <citation type="journal article" date="2021" name="Nat. Commun.">
        <title>Genetic determinants of endophytism in the Arabidopsis root mycobiome.</title>
        <authorList>
            <person name="Mesny F."/>
            <person name="Miyauchi S."/>
            <person name="Thiergart T."/>
            <person name="Pickel B."/>
            <person name="Atanasova L."/>
            <person name="Karlsson M."/>
            <person name="Huettel B."/>
            <person name="Barry K.W."/>
            <person name="Haridas S."/>
            <person name="Chen C."/>
            <person name="Bauer D."/>
            <person name="Andreopoulos W."/>
            <person name="Pangilinan J."/>
            <person name="LaButti K."/>
            <person name="Riley R."/>
            <person name="Lipzen A."/>
            <person name="Clum A."/>
            <person name="Drula E."/>
            <person name="Henrissat B."/>
            <person name="Kohler A."/>
            <person name="Grigoriev I.V."/>
            <person name="Martin F.M."/>
            <person name="Hacquard S."/>
        </authorList>
    </citation>
    <scope>NUCLEOTIDE SEQUENCE</scope>
    <source>
        <strain evidence="1">MPI-CAGE-AT-0016</strain>
    </source>
</reference>
<proteinExistence type="predicted"/>
<dbReference type="AlphaFoldDB" id="A0A8K0TIY8"/>
<keyword evidence="2" id="KW-1185">Reference proteome</keyword>
<dbReference type="Proteomes" id="UP000813385">
    <property type="component" value="Unassembled WGS sequence"/>
</dbReference>
<organism evidence="1 2">
    <name type="scientific">Plectosphaerella cucumerina</name>
    <dbReference type="NCBI Taxonomy" id="40658"/>
    <lineage>
        <taxon>Eukaryota</taxon>
        <taxon>Fungi</taxon>
        <taxon>Dikarya</taxon>
        <taxon>Ascomycota</taxon>
        <taxon>Pezizomycotina</taxon>
        <taxon>Sordariomycetes</taxon>
        <taxon>Hypocreomycetidae</taxon>
        <taxon>Glomerellales</taxon>
        <taxon>Plectosphaerellaceae</taxon>
        <taxon>Plectosphaerella</taxon>
    </lineage>
</organism>
<protein>
    <submittedName>
        <fullName evidence="1">Uncharacterized protein</fullName>
    </submittedName>
</protein>